<evidence type="ECO:0000313" key="1">
    <source>
        <dbReference type="EMBL" id="KAK4673953.1"/>
    </source>
</evidence>
<evidence type="ECO:0000313" key="2">
    <source>
        <dbReference type="Proteomes" id="UP001326199"/>
    </source>
</evidence>
<gene>
    <name evidence="1" type="ORF">QC763_116458</name>
</gene>
<dbReference type="RefSeq" id="XP_062771275.1">
    <property type="nucleotide sequence ID" value="XM_062908217.1"/>
</dbReference>
<protein>
    <submittedName>
        <fullName evidence="1">Uncharacterized protein</fullName>
    </submittedName>
</protein>
<proteinExistence type="predicted"/>
<reference evidence="1 2" key="1">
    <citation type="journal article" date="2023" name="bioRxiv">
        <title>High-quality genome assemblies of four members of thePodospora anserinaspecies complex.</title>
        <authorList>
            <person name="Ament-Velasquez S.L."/>
            <person name="Vogan A.A."/>
            <person name="Wallerman O."/>
            <person name="Hartmann F."/>
            <person name="Gautier V."/>
            <person name="Silar P."/>
            <person name="Giraud T."/>
            <person name="Johannesson H."/>
        </authorList>
    </citation>
    <scope>NUCLEOTIDE SEQUENCE [LARGE SCALE GENOMIC DNA]</scope>
    <source>
        <strain evidence="1 2">CBS 411.78</strain>
    </source>
</reference>
<dbReference type="Proteomes" id="UP001326199">
    <property type="component" value="Unassembled WGS sequence"/>
</dbReference>
<keyword evidence="2" id="KW-1185">Reference proteome</keyword>
<accession>A0ABR0I0T3</accession>
<dbReference type="EMBL" id="JAFFHB010000001">
    <property type="protein sequence ID" value="KAK4673953.1"/>
    <property type="molecule type" value="Genomic_DNA"/>
</dbReference>
<sequence length="164" mass="18635">MNISQHFMTKVQTATTILPGKLLRFLRLESLHTPRQRTHPHQQLSFQKALIQSIMASETNPETNPPVEPQAEPTATAAPVTWEGTIKDYFLPSDVDCMLNAGGFDLSNKDDVADNATKIYVRVKNKSMPKQMPPWTQQNPDPAHPLWTDEMCANFKTWMDNEFP</sequence>
<organism evidence="1 2">
    <name type="scientific">Podospora pseudopauciseta</name>
    <dbReference type="NCBI Taxonomy" id="2093780"/>
    <lineage>
        <taxon>Eukaryota</taxon>
        <taxon>Fungi</taxon>
        <taxon>Dikarya</taxon>
        <taxon>Ascomycota</taxon>
        <taxon>Pezizomycotina</taxon>
        <taxon>Sordariomycetes</taxon>
        <taxon>Sordariomycetidae</taxon>
        <taxon>Sordariales</taxon>
        <taxon>Podosporaceae</taxon>
        <taxon>Podospora</taxon>
    </lineage>
</organism>
<comment type="caution">
    <text evidence="1">The sequence shown here is derived from an EMBL/GenBank/DDBJ whole genome shotgun (WGS) entry which is preliminary data.</text>
</comment>
<name>A0ABR0I0T3_9PEZI</name>
<dbReference type="GeneID" id="87928560"/>